<dbReference type="PATRIC" id="fig|913242.3.peg.4448"/>
<name>G5Q9M5_SALMO</name>
<accession>G5Q9M5</accession>
<protein>
    <submittedName>
        <fullName evidence="1">Uncharacterized protein</fullName>
    </submittedName>
</protein>
<evidence type="ECO:0000313" key="2">
    <source>
        <dbReference type="Proteomes" id="UP000003221"/>
    </source>
</evidence>
<dbReference type="EMBL" id="AFCS01001144">
    <property type="protein sequence ID" value="EHC73799.1"/>
    <property type="molecule type" value="Genomic_DNA"/>
</dbReference>
<dbReference type="Proteomes" id="UP000003221">
    <property type="component" value="Unassembled WGS sequence"/>
</dbReference>
<reference evidence="1 2" key="1">
    <citation type="journal article" date="2011" name="BMC Genomics">
        <title>Genome sequencing reveals diversification of virulence factor content and possible host adaptation in distinct subpopulations of Salmonella enterica.</title>
        <authorList>
            <person name="den Bakker H.C."/>
            <person name="Moreno Switt A.I."/>
            <person name="Govoni G."/>
            <person name="Cummings C.A."/>
            <person name="Ranieri M.L."/>
            <person name="Degoricija L."/>
            <person name="Hoelzer K."/>
            <person name="Rodriguez-Rivera L.D."/>
            <person name="Brown S."/>
            <person name="Bolchacova E."/>
            <person name="Furtado M.R."/>
            <person name="Wiedmann M."/>
        </authorList>
    </citation>
    <scope>NUCLEOTIDE SEQUENCE [LARGE SCALE GENOMIC DNA]</scope>
    <source>
        <strain evidence="1 2">S5-403</strain>
    </source>
</reference>
<evidence type="ECO:0000313" key="1">
    <source>
        <dbReference type="EMBL" id="EHC73799.1"/>
    </source>
</evidence>
<sequence>MLLIAAPHAQDFCCCRVLDTPVTAGLHACLVARNPCQRAVCGVSAL</sequence>
<dbReference type="AlphaFoldDB" id="G5Q9M5"/>
<comment type="caution">
    <text evidence="1">The sequence shown here is derived from an EMBL/GenBank/DDBJ whole genome shotgun (WGS) entry which is preliminary data.</text>
</comment>
<gene>
    <name evidence="1" type="ORF">LTSEMON_5137</name>
</gene>
<organism evidence="1 2">
    <name type="scientific">Salmonella enterica subsp. enterica serovar Montevideo str. S5-403</name>
    <dbReference type="NCBI Taxonomy" id="913242"/>
    <lineage>
        <taxon>Bacteria</taxon>
        <taxon>Pseudomonadati</taxon>
        <taxon>Pseudomonadota</taxon>
        <taxon>Gammaproteobacteria</taxon>
        <taxon>Enterobacterales</taxon>
        <taxon>Enterobacteriaceae</taxon>
        <taxon>Salmonella</taxon>
    </lineage>
</organism>
<proteinExistence type="predicted"/>